<evidence type="ECO:0000256" key="2">
    <source>
        <dbReference type="ARBA" id="ARBA00023002"/>
    </source>
</evidence>
<dbReference type="Pfam" id="PF13561">
    <property type="entry name" value="adh_short_C2"/>
    <property type="match status" value="2"/>
</dbReference>
<dbReference type="GO" id="GO:0050664">
    <property type="term" value="F:oxidoreductase activity, acting on NAD(P)H, oxygen as acceptor"/>
    <property type="evidence" value="ECO:0007669"/>
    <property type="project" value="TreeGrafter"/>
</dbReference>
<comment type="caution">
    <text evidence="3">The sequence shown here is derived from an EMBL/GenBank/DDBJ whole genome shotgun (WGS) entry which is preliminary data.</text>
</comment>
<dbReference type="Proteomes" id="UP000092649">
    <property type="component" value="Unassembled WGS sequence"/>
</dbReference>
<dbReference type="SUPFAM" id="SSF51735">
    <property type="entry name" value="NAD(P)-binding Rossmann-fold domains"/>
    <property type="match status" value="1"/>
</dbReference>
<organism evidence="3 4">
    <name type="scientific">Gallibacterium salpingitidis</name>
    <dbReference type="NCBI Taxonomy" id="505341"/>
    <lineage>
        <taxon>Bacteria</taxon>
        <taxon>Pseudomonadati</taxon>
        <taxon>Pseudomonadota</taxon>
        <taxon>Gammaproteobacteria</taxon>
        <taxon>Pasteurellales</taxon>
        <taxon>Pasteurellaceae</taxon>
        <taxon>Gallibacterium</taxon>
    </lineage>
</organism>
<protein>
    <submittedName>
        <fullName evidence="3">Short-chain dehydrogenase</fullName>
    </submittedName>
</protein>
<keyword evidence="4" id="KW-1185">Reference proteome</keyword>
<dbReference type="AlphaFoldDB" id="A0A1A7NSV7"/>
<dbReference type="OrthoDB" id="9779623at2"/>
<dbReference type="PATRIC" id="fig|505341.3.peg.1696"/>
<sequence>MTEKVVVVIGSGAIAQAIIRRIGIGKHILLTDINLEHAKNSAQTLQHAGFNVSTAWIDVSNRESVQNIANQAVAMGDIVGVIHTAGLSPSQASAQEIIKVDLYGAALVLEIFGQVISQSGVALVIGSQSSHRLPINELTQEQADSLATSTPEELLQLPLIQKIDDSLYAYQISKKGNALRCQYEAVRFAQRKARVNCISAGIIMTPLAYDELNSPERGAFYRQMLAKSPAGRAGTPDEIAALADLLFSDAGTYFSGSDILMDGGATAMFKYGGV</sequence>
<name>A0A1A7NSV7_9PAST</name>
<reference evidence="3 4" key="1">
    <citation type="submission" date="2014-11" db="EMBL/GenBank/DDBJ databases">
        <title>Pan-genome of Gallibacterium spp.</title>
        <authorList>
            <person name="Kudirkiene E."/>
            <person name="Bojesen A.M."/>
        </authorList>
    </citation>
    <scope>NUCLEOTIDE SEQUENCE [LARGE SCALE GENOMIC DNA]</scope>
    <source>
        <strain evidence="3 4">F150</strain>
    </source>
</reference>
<comment type="similarity">
    <text evidence="1">Belongs to the short-chain dehydrogenases/reductases (SDR) family.</text>
</comment>
<dbReference type="PANTHER" id="PTHR43008">
    <property type="entry name" value="BENZIL REDUCTASE"/>
    <property type="match status" value="1"/>
</dbReference>
<dbReference type="PANTHER" id="PTHR43008:SF4">
    <property type="entry name" value="CHAIN DEHYDROGENASE, PUTATIVE (AFU_ORTHOLOGUE AFUA_4G08710)-RELATED"/>
    <property type="match status" value="1"/>
</dbReference>
<evidence type="ECO:0000313" key="3">
    <source>
        <dbReference type="EMBL" id="OBW92700.1"/>
    </source>
</evidence>
<evidence type="ECO:0000256" key="1">
    <source>
        <dbReference type="ARBA" id="ARBA00006484"/>
    </source>
</evidence>
<gene>
    <name evidence="3" type="ORF">QS62_08455</name>
</gene>
<dbReference type="RefSeq" id="WP_066108764.1">
    <property type="nucleotide sequence ID" value="NZ_JTJL01000045.1"/>
</dbReference>
<dbReference type="Gene3D" id="3.40.50.720">
    <property type="entry name" value="NAD(P)-binding Rossmann-like Domain"/>
    <property type="match status" value="1"/>
</dbReference>
<accession>A0A1A7NSV7</accession>
<dbReference type="NCBIfam" id="NF005395">
    <property type="entry name" value="PRK06940.1"/>
    <property type="match status" value="1"/>
</dbReference>
<evidence type="ECO:0000313" key="4">
    <source>
        <dbReference type="Proteomes" id="UP000092649"/>
    </source>
</evidence>
<dbReference type="InterPro" id="IPR036291">
    <property type="entry name" value="NAD(P)-bd_dom_sf"/>
</dbReference>
<dbReference type="InterPro" id="IPR002347">
    <property type="entry name" value="SDR_fam"/>
</dbReference>
<proteinExistence type="inferred from homology"/>
<dbReference type="EMBL" id="JTJL01000045">
    <property type="protein sequence ID" value="OBW92700.1"/>
    <property type="molecule type" value="Genomic_DNA"/>
</dbReference>
<dbReference type="PRINTS" id="PR00081">
    <property type="entry name" value="GDHRDH"/>
</dbReference>
<keyword evidence="2" id="KW-0560">Oxidoreductase</keyword>